<evidence type="ECO:0000313" key="1">
    <source>
        <dbReference type="EMBL" id="OOQ48577.1"/>
    </source>
</evidence>
<evidence type="ECO:0000313" key="2">
    <source>
        <dbReference type="Proteomes" id="UP000190306"/>
    </source>
</evidence>
<reference evidence="1 2" key="1">
    <citation type="submission" date="2015-07" db="EMBL/GenBank/DDBJ databases">
        <title>Draft Genome Sequence of Streptomyces antibioticus, IMRU 3720 reveals insights in the evolution of actinomycin biosynthetic gene clusters in Streptomyces.</title>
        <authorList>
            <person name="Crnovcic I."/>
            <person name="Ruckert C."/>
            <person name="Kalinowksi J."/>
            <person name="Keller U."/>
        </authorList>
    </citation>
    <scope>NUCLEOTIDE SEQUENCE [LARGE SCALE GENOMIC DNA]</scope>
    <source>
        <strain evidence="1 2">DSM 41481</strain>
    </source>
</reference>
<organism evidence="1 2">
    <name type="scientific">Streptomyces antibioticus</name>
    <dbReference type="NCBI Taxonomy" id="1890"/>
    <lineage>
        <taxon>Bacteria</taxon>
        <taxon>Bacillati</taxon>
        <taxon>Actinomycetota</taxon>
        <taxon>Actinomycetes</taxon>
        <taxon>Kitasatosporales</taxon>
        <taxon>Streptomycetaceae</taxon>
        <taxon>Streptomyces</taxon>
    </lineage>
</organism>
<keyword evidence="2" id="KW-1185">Reference proteome</keyword>
<protein>
    <submittedName>
        <fullName evidence="1">Uncharacterized protein</fullName>
    </submittedName>
</protein>
<dbReference type="EMBL" id="LHQL01000013">
    <property type="protein sequence ID" value="OOQ48577.1"/>
    <property type="molecule type" value="Genomic_DNA"/>
</dbReference>
<name>A0ABX3LE22_STRAT</name>
<gene>
    <name evidence="1" type="ORF">AFM16_26520</name>
</gene>
<comment type="caution">
    <text evidence="1">The sequence shown here is derived from an EMBL/GenBank/DDBJ whole genome shotgun (WGS) entry which is preliminary data.</text>
</comment>
<proteinExistence type="predicted"/>
<dbReference type="RefSeq" id="WP_370628068.1">
    <property type="nucleotide sequence ID" value="NZ_CM007717.1"/>
</dbReference>
<sequence>MVTCGARLGRADWGLSDGVEALTVGHAKQRALLVLDIAAGHLAGGRVESAFALARRALDTGLTYRSGT</sequence>
<accession>A0ABX3LE22</accession>
<dbReference type="Proteomes" id="UP000190306">
    <property type="component" value="Chromosome"/>
</dbReference>